<keyword evidence="8" id="KW-1185">Reference proteome</keyword>
<evidence type="ECO:0000313" key="7">
    <source>
        <dbReference type="EnsemblMetazoa" id="HelroP163645"/>
    </source>
</evidence>
<dbReference type="EnsemblMetazoa" id="HelroT163645">
    <property type="protein sequence ID" value="HelroP163645"/>
    <property type="gene ID" value="HelroG163645"/>
</dbReference>
<evidence type="ECO:0000256" key="1">
    <source>
        <dbReference type="ARBA" id="ARBA00004141"/>
    </source>
</evidence>
<protein>
    <recommendedName>
        <fullName evidence="9">Tetraspanin</fullName>
    </recommendedName>
</protein>
<keyword evidence="2 5" id="KW-0812">Transmembrane</keyword>
<proteinExistence type="predicted"/>
<reference evidence="8" key="1">
    <citation type="submission" date="2012-12" db="EMBL/GenBank/DDBJ databases">
        <authorList>
            <person name="Hellsten U."/>
            <person name="Grimwood J."/>
            <person name="Chapman J.A."/>
            <person name="Shapiro H."/>
            <person name="Aerts A."/>
            <person name="Otillar R.P."/>
            <person name="Terry A.Y."/>
            <person name="Boore J.L."/>
            <person name="Simakov O."/>
            <person name="Marletaz F."/>
            <person name="Cho S.-J."/>
            <person name="Edsinger-Gonzales E."/>
            <person name="Havlak P."/>
            <person name="Kuo D.-H."/>
            <person name="Larsson T."/>
            <person name="Lv J."/>
            <person name="Arendt D."/>
            <person name="Savage R."/>
            <person name="Osoegawa K."/>
            <person name="de Jong P."/>
            <person name="Lindberg D.R."/>
            <person name="Seaver E.C."/>
            <person name="Weisblat D.A."/>
            <person name="Putnam N.H."/>
            <person name="Grigoriev I.V."/>
            <person name="Rokhsar D.S."/>
        </authorList>
    </citation>
    <scope>NUCLEOTIDE SEQUENCE</scope>
</reference>
<dbReference type="InParanoid" id="T1EUB2"/>
<reference evidence="7" key="3">
    <citation type="submission" date="2015-06" db="UniProtKB">
        <authorList>
            <consortium name="EnsemblMetazoa"/>
        </authorList>
    </citation>
    <scope>IDENTIFICATION</scope>
</reference>
<dbReference type="KEGG" id="hro:HELRODRAFT_163645"/>
<reference evidence="6 8" key="2">
    <citation type="journal article" date="2013" name="Nature">
        <title>Insights into bilaterian evolution from three spiralian genomes.</title>
        <authorList>
            <person name="Simakov O."/>
            <person name="Marletaz F."/>
            <person name="Cho S.J."/>
            <person name="Edsinger-Gonzales E."/>
            <person name="Havlak P."/>
            <person name="Hellsten U."/>
            <person name="Kuo D.H."/>
            <person name="Larsson T."/>
            <person name="Lv J."/>
            <person name="Arendt D."/>
            <person name="Savage R."/>
            <person name="Osoegawa K."/>
            <person name="de Jong P."/>
            <person name="Grimwood J."/>
            <person name="Chapman J.A."/>
            <person name="Shapiro H."/>
            <person name="Aerts A."/>
            <person name="Otillar R.P."/>
            <person name="Terry A.Y."/>
            <person name="Boore J.L."/>
            <person name="Grigoriev I.V."/>
            <person name="Lindberg D.R."/>
            <person name="Seaver E.C."/>
            <person name="Weisblat D.A."/>
            <person name="Putnam N.H."/>
            <person name="Rokhsar D.S."/>
        </authorList>
    </citation>
    <scope>NUCLEOTIDE SEQUENCE</scope>
</reference>
<evidence type="ECO:0000256" key="5">
    <source>
        <dbReference type="SAM" id="Phobius"/>
    </source>
</evidence>
<evidence type="ECO:0008006" key="9">
    <source>
        <dbReference type="Google" id="ProtNLM"/>
    </source>
</evidence>
<gene>
    <name evidence="7" type="primary">20200162</name>
    <name evidence="6" type="ORF">HELRODRAFT_163645</name>
</gene>
<sequence length="146" mass="16124">MAASTKCLQLIVVMFSLVQLLLGLFVLIIGGIGSNRSDARVKEVFGFFVVVGCVIIVVAISSFVGAIIRNVCLLIISCIFIVVVFFLSIISIITLSFFIPGQILVFQNQRFNGNMPTYLKDVSSKQIIDDFQRWSVVLAPFIKSLK</sequence>
<feature type="transmembrane region" description="Helical" evidence="5">
    <location>
        <begin position="74"/>
        <end position="99"/>
    </location>
</feature>
<keyword evidence="3 5" id="KW-1133">Transmembrane helix</keyword>
<dbReference type="EMBL" id="AMQM01001414">
    <property type="status" value="NOT_ANNOTATED_CDS"/>
    <property type="molecule type" value="Genomic_DNA"/>
</dbReference>
<dbReference type="EMBL" id="KB097495">
    <property type="protein sequence ID" value="ESN96568.1"/>
    <property type="molecule type" value="Genomic_DNA"/>
</dbReference>
<evidence type="ECO:0000256" key="3">
    <source>
        <dbReference type="ARBA" id="ARBA00022989"/>
    </source>
</evidence>
<name>T1EUB2_HELRO</name>
<accession>T1EUB2</accession>
<feature type="transmembrane region" description="Helical" evidence="5">
    <location>
        <begin position="44"/>
        <end position="68"/>
    </location>
</feature>
<evidence type="ECO:0000313" key="6">
    <source>
        <dbReference type="EMBL" id="ESN96568.1"/>
    </source>
</evidence>
<keyword evidence="4 5" id="KW-0472">Membrane</keyword>
<feature type="transmembrane region" description="Helical" evidence="5">
    <location>
        <begin position="12"/>
        <end position="32"/>
    </location>
</feature>
<dbReference type="AlphaFoldDB" id="T1EUB2"/>
<evidence type="ECO:0000256" key="4">
    <source>
        <dbReference type="ARBA" id="ARBA00023136"/>
    </source>
</evidence>
<dbReference type="Proteomes" id="UP000015101">
    <property type="component" value="Unassembled WGS sequence"/>
</dbReference>
<comment type="subcellular location">
    <subcellularLocation>
        <location evidence="1">Membrane</location>
        <topology evidence="1">Multi-pass membrane protein</topology>
    </subcellularLocation>
</comment>
<dbReference type="Pfam" id="PF00335">
    <property type="entry name" value="Tetraspanin"/>
    <property type="match status" value="1"/>
</dbReference>
<dbReference type="GO" id="GO:0016020">
    <property type="term" value="C:membrane"/>
    <property type="evidence" value="ECO:0007669"/>
    <property type="project" value="UniProtKB-SubCell"/>
</dbReference>
<dbReference type="RefSeq" id="XP_009025714.1">
    <property type="nucleotide sequence ID" value="XM_009027466.1"/>
</dbReference>
<dbReference type="HOGENOM" id="CLU_1779468_0_0_1"/>
<evidence type="ECO:0000313" key="8">
    <source>
        <dbReference type="Proteomes" id="UP000015101"/>
    </source>
</evidence>
<dbReference type="GeneID" id="20200162"/>
<organism evidence="7 8">
    <name type="scientific">Helobdella robusta</name>
    <name type="common">Californian leech</name>
    <dbReference type="NCBI Taxonomy" id="6412"/>
    <lineage>
        <taxon>Eukaryota</taxon>
        <taxon>Metazoa</taxon>
        <taxon>Spiralia</taxon>
        <taxon>Lophotrochozoa</taxon>
        <taxon>Annelida</taxon>
        <taxon>Clitellata</taxon>
        <taxon>Hirudinea</taxon>
        <taxon>Rhynchobdellida</taxon>
        <taxon>Glossiphoniidae</taxon>
        <taxon>Helobdella</taxon>
    </lineage>
</organism>
<dbReference type="CTD" id="20200162"/>
<dbReference type="InterPro" id="IPR018499">
    <property type="entry name" value="Tetraspanin/Peripherin"/>
</dbReference>
<evidence type="ECO:0000256" key="2">
    <source>
        <dbReference type="ARBA" id="ARBA00022692"/>
    </source>
</evidence>